<dbReference type="AlphaFoldDB" id="A0A7X9HSP3"/>
<dbReference type="Gene3D" id="3.40.630.10">
    <property type="entry name" value="Zn peptidases"/>
    <property type="match status" value="1"/>
</dbReference>
<keyword evidence="1" id="KW-0479">Metal-binding</keyword>
<dbReference type="GO" id="GO:0016787">
    <property type="term" value="F:hydrolase activity"/>
    <property type="evidence" value="ECO:0007669"/>
    <property type="project" value="UniProtKB-KW"/>
</dbReference>
<evidence type="ECO:0008006" key="5">
    <source>
        <dbReference type="Google" id="ProtNLM"/>
    </source>
</evidence>
<protein>
    <recommendedName>
        <fullName evidence="5">M20/M25/M40 family metallo-hydrolase</fullName>
    </recommendedName>
</protein>
<accession>A0A7X9HSP3</accession>
<proteinExistence type="predicted"/>
<organism evidence="3 4">
    <name type="scientific">candidate division WWE3 bacterium</name>
    <dbReference type="NCBI Taxonomy" id="2053526"/>
    <lineage>
        <taxon>Bacteria</taxon>
        <taxon>Katanobacteria</taxon>
    </lineage>
</organism>
<gene>
    <name evidence="3" type="ORF">GYA37_03475</name>
</gene>
<name>A0A7X9HSP3_UNCKA</name>
<evidence type="ECO:0000256" key="1">
    <source>
        <dbReference type="ARBA" id="ARBA00022723"/>
    </source>
</evidence>
<evidence type="ECO:0000313" key="3">
    <source>
        <dbReference type="EMBL" id="NMB91878.1"/>
    </source>
</evidence>
<dbReference type="GO" id="GO:0046872">
    <property type="term" value="F:metal ion binding"/>
    <property type="evidence" value="ECO:0007669"/>
    <property type="project" value="UniProtKB-KW"/>
</dbReference>
<evidence type="ECO:0000313" key="4">
    <source>
        <dbReference type="Proteomes" id="UP000590542"/>
    </source>
</evidence>
<dbReference type="EMBL" id="JAAZNV010000012">
    <property type="protein sequence ID" value="NMB91878.1"/>
    <property type="molecule type" value="Genomic_DNA"/>
</dbReference>
<comment type="caution">
    <text evidence="3">The sequence shown here is derived from an EMBL/GenBank/DDBJ whole genome shotgun (WGS) entry which is preliminary data.</text>
</comment>
<sequence length="403" mass="44590">MYKLFSMLEDLDKIPNVPFFTSKVSEALIRICKDIGINEENASINEDFLGVSVTIKAGKPNKRIILCSHLDHPGFVFNGNGIGRPLGSVGGIGNLGLSKINKPSDMDFYSKEGKYVGRSDVRIENGRIFCENLNLKKNTVGIWHIENTSFSSPTIKMRSADNHVSTATILYTVSEIINSLKDTELILLFTSVEEVFQMSMTGMCIETGIAGRKINKDDLFVVLETMEIEPYNSSVISYSGGPLIKVNDAEVPYGVASGQKVNKSESMLLEAAVNLKHQHGFSSGHTDALALSLMTDCPNIVTLAIPCQNKHNVTSTGEITTEDVKTQDIDLSITILKKLLKCGYTGETNEILSTKTTGNLKGLQGRKIERILKYKQNKPRLLMGFYYPENILHWLLLAKARFI</sequence>
<keyword evidence="2" id="KW-0378">Hydrolase</keyword>
<reference evidence="3 4" key="1">
    <citation type="journal article" date="2020" name="Biotechnol. Biofuels">
        <title>New insights from the biogas microbiome by comprehensive genome-resolved metagenomics of nearly 1600 species originating from multiple anaerobic digesters.</title>
        <authorList>
            <person name="Campanaro S."/>
            <person name="Treu L."/>
            <person name="Rodriguez-R L.M."/>
            <person name="Kovalovszki A."/>
            <person name="Ziels R.M."/>
            <person name="Maus I."/>
            <person name="Zhu X."/>
            <person name="Kougias P.G."/>
            <person name="Basile A."/>
            <person name="Luo G."/>
            <person name="Schluter A."/>
            <person name="Konstantinidis K.T."/>
            <person name="Angelidaki I."/>
        </authorList>
    </citation>
    <scope>NUCLEOTIDE SEQUENCE [LARGE SCALE GENOMIC DNA]</scope>
    <source>
        <strain evidence="3">AS27yjCOA_202</strain>
    </source>
</reference>
<evidence type="ECO:0000256" key="2">
    <source>
        <dbReference type="ARBA" id="ARBA00022801"/>
    </source>
</evidence>
<dbReference type="Pfam" id="PF05343">
    <property type="entry name" value="Peptidase_M42"/>
    <property type="match status" value="1"/>
</dbReference>
<dbReference type="SUPFAM" id="SSF53187">
    <property type="entry name" value="Zn-dependent exopeptidases"/>
    <property type="match status" value="1"/>
</dbReference>
<dbReference type="Proteomes" id="UP000590542">
    <property type="component" value="Unassembled WGS sequence"/>
</dbReference>
<dbReference type="InterPro" id="IPR008007">
    <property type="entry name" value="Peptidase_M42"/>
</dbReference>